<name>A0AAV0WU05_9HEMI</name>
<accession>A0AAV0WU05</accession>
<keyword evidence="2" id="KW-1185">Reference proteome</keyword>
<gene>
    <name evidence="1" type="ORF">MEUPH1_LOCUS14728</name>
</gene>
<dbReference type="EMBL" id="CARXXK010000002">
    <property type="protein sequence ID" value="CAI6359303.1"/>
    <property type="molecule type" value="Genomic_DNA"/>
</dbReference>
<sequence>MKTHEVDFRKISKISRGHGSRISGLNVLNRFLTVAVDGVDIGRSTSAGFRWQVSLRTRNPAKPRPSANTPLPDIDCPVRSISCHTATHRLAVIRVHTSRQPSGRWQ</sequence>
<comment type="caution">
    <text evidence="1">The sequence shown here is derived from an EMBL/GenBank/DDBJ whole genome shotgun (WGS) entry which is preliminary data.</text>
</comment>
<evidence type="ECO:0000313" key="1">
    <source>
        <dbReference type="EMBL" id="CAI6359303.1"/>
    </source>
</evidence>
<proteinExistence type="predicted"/>
<dbReference type="Proteomes" id="UP001160148">
    <property type="component" value="Unassembled WGS sequence"/>
</dbReference>
<reference evidence="1 2" key="1">
    <citation type="submission" date="2023-01" db="EMBL/GenBank/DDBJ databases">
        <authorList>
            <person name="Whitehead M."/>
        </authorList>
    </citation>
    <scope>NUCLEOTIDE SEQUENCE [LARGE SCALE GENOMIC DNA]</scope>
</reference>
<organism evidence="1 2">
    <name type="scientific">Macrosiphum euphorbiae</name>
    <name type="common">potato aphid</name>
    <dbReference type="NCBI Taxonomy" id="13131"/>
    <lineage>
        <taxon>Eukaryota</taxon>
        <taxon>Metazoa</taxon>
        <taxon>Ecdysozoa</taxon>
        <taxon>Arthropoda</taxon>
        <taxon>Hexapoda</taxon>
        <taxon>Insecta</taxon>
        <taxon>Pterygota</taxon>
        <taxon>Neoptera</taxon>
        <taxon>Paraneoptera</taxon>
        <taxon>Hemiptera</taxon>
        <taxon>Sternorrhyncha</taxon>
        <taxon>Aphidomorpha</taxon>
        <taxon>Aphidoidea</taxon>
        <taxon>Aphididae</taxon>
        <taxon>Macrosiphini</taxon>
        <taxon>Macrosiphum</taxon>
    </lineage>
</organism>
<dbReference type="AlphaFoldDB" id="A0AAV0WU05"/>
<protein>
    <submittedName>
        <fullName evidence="1">Uncharacterized protein</fullName>
    </submittedName>
</protein>
<evidence type="ECO:0000313" key="2">
    <source>
        <dbReference type="Proteomes" id="UP001160148"/>
    </source>
</evidence>